<gene>
    <name evidence="2" type="ORF">Sradi_4110100</name>
</gene>
<reference evidence="2" key="1">
    <citation type="submission" date="2020-06" db="EMBL/GenBank/DDBJ databases">
        <authorList>
            <person name="Li T."/>
            <person name="Hu X."/>
            <person name="Zhang T."/>
            <person name="Song X."/>
            <person name="Zhang H."/>
            <person name="Dai N."/>
            <person name="Sheng W."/>
            <person name="Hou X."/>
            <person name="Wei L."/>
        </authorList>
    </citation>
    <scope>NUCLEOTIDE SEQUENCE</scope>
    <source>
        <strain evidence="2">G02</strain>
        <tissue evidence="2">Leaf</tissue>
    </source>
</reference>
<feature type="domain" description="Protein kinase" evidence="1">
    <location>
        <begin position="1"/>
        <end position="154"/>
    </location>
</feature>
<dbReference type="GO" id="GO:0005524">
    <property type="term" value="F:ATP binding"/>
    <property type="evidence" value="ECO:0007669"/>
    <property type="project" value="InterPro"/>
</dbReference>
<reference evidence="2" key="2">
    <citation type="journal article" date="2024" name="Plant">
        <title>Genomic evolution and insights into agronomic trait innovations of Sesamum species.</title>
        <authorList>
            <person name="Miao H."/>
            <person name="Wang L."/>
            <person name="Qu L."/>
            <person name="Liu H."/>
            <person name="Sun Y."/>
            <person name="Le M."/>
            <person name="Wang Q."/>
            <person name="Wei S."/>
            <person name="Zheng Y."/>
            <person name="Lin W."/>
            <person name="Duan Y."/>
            <person name="Cao H."/>
            <person name="Xiong S."/>
            <person name="Wang X."/>
            <person name="Wei L."/>
            <person name="Li C."/>
            <person name="Ma Q."/>
            <person name="Ju M."/>
            <person name="Zhao R."/>
            <person name="Li G."/>
            <person name="Mu C."/>
            <person name="Tian Q."/>
            <person name="Mei H."/>
            <person name="Zhang T."/>
            <person name="Gao T."/>
            <person name="Zhang H."/>
        </authorList>
    </citation>
    <scope>NUCLEOTIDE SEQUENCE</scope>
    <source>
        <strain evidence="2">G02</strain>
    </source>
</reference>
<dbReference type="InterPro" id="IPR011009">
    <property type="entry name" value="Kinase-like_dom_sf"/>
</dbReference>
<sequence>MPLDSSASGTLGWFTWSRRWMRVRMPWLWSSSRCLRPWQMRLGMWRIFPRSLRNSKEGMDMGLLEVKHGLLQIAETLDFLHNNARLIHRAIAPESVLITSNGAWKLSGFGFAISTDQSSNDSAGMQAFHYAKYDVEDSILPLQPSINYTAPEFV</sequence>
<dbReference type="Pfam" id="PF07714">
    <property type="entry name" value="PK_Tyr_Ser-Thr"/>
    <property type="match status" value="1"/>
</dbReference>
<organism evidence="2">
    <name type="scientific">Sesamum radiatum</name>
    <name type="common">Black benniseed</name>
    <dbReference type="NCBI Taxonomy" id="300843"/>
    <lineage>
        <taxon>Eukaryota</taxon>
        <taxon>Viridiplantae</taxon>
        <taxon>Streptophyta</taxon>
        <taxon>Embryophyta</taxon>
        <taxon>Tracheophyta</taxon>
        <taxon>Spermatophyta</taxon>
        <taxon>Magnoliopsida</taxon>
        <taxon>eudicotyledons</taxon>
        <taxon>Gunneridae</taxon>
        <taxon>Pentapetalae</taxon>
        <taxon>asterids</taxon>
        <taxon>lamiids</taxon>
        <taxon>Lamiales</taxon>
        <taxon>Pedaliaceae</taxon>
        <taxon>Sesamum</taxon>
    </lineage>
</organism>
<comment type="caution">
    <text evidence="2">The sequence shown here is derived from an EMBL/GenBank/DDBJ whole genome shotgun (WGS) entry which is preliminary data.</text>
</comment>
<dbReference type="SUPFAM" id="SSF56112">
    <property type="entry name" value="Protein kinase-like (PK-like)"/>
    <property type="match status" value="1"/>
</dbReference>
<dbReference type="InterPro" id="IPR001245">
    <property type="entry name" value="Ser-Thr/Tyr_kinase_cat_dom"/>
</dbReference>
<dbReference type="EMBL" id="JACGWJ010000018">
    <property type="protein sequence ID" value="KAL0349609.1"/>
    <property type="molecule type" value="Genomic_DNA"/>
</dbReference>
<protein>
    <recommendedName>
        <fullName evidence="1">Protein kinase domain-containing protein</fullName>
    </recommendedName>
</protein>
<accession>A0AAW2P0S5</accession>
<name>A0AAW2P0S5_SESRA</name>
<proteinExistence type="predicted"/>
<dbReference type="PANTHER" id="PTHR12984:SF6">
    <property type="entry name" value="SCY1-LIKE PROTEIN 2"/>
    <property type="match status" value="1"/>
</dbReference>
<dbReference type="AlphaFoldDB" id="A0AAW2P0S5"/>
<evidence type="ECO:0000259" key="1">
    <source>
        <dbReference type="PROSITE" id="PS50011"/>
    </source>
</evidence>
<dbReference type="PANTHER" id="PTHR12984">
    <property type="entry name" value="SCY1-RELATED S/T PROTEIN KINASE-LIKE"/>
    <property type="match status" value="1"/>
</dbReference>
<dbReference type="Gene3D" id="1.10.510.10">
    <property type="entry name" value="Transferase(Phosphotransferase) domain 1"/>
    <property type="match status" value="1"/>
</dbReference>
<evidence type="ECO:0000313" key="2">
    <source>
        <dbReference type="EMBL" id="KAL0349609.1"/>
    </source>
</evidence>
<dbReference type="PROSITE" id="PS50011">
    <property type="entry name" value="PROTEIN_KINASE_DOM"/>
    <property type="match status" value="1"/>
</dbReference>
<dbReference type="GO" id="GO:0004672">
    <property type="term" value="F:protein kinase activity"/>
    <property type="evidence" value="ECO:0007669"/>
    <property type="project" value="InterPro"/>
</dbReference>
<dbReference type="InterPro" id="IPR000719">
    <property type="entry name" value="Prot_kinase_dom"/>
</dbReference>
<dbReference type="InterPro" id="IPR051177">
    <property type="entry name" value="CIK-Related_Protein"/>
</dbReference>